<dbReference type="EMBL" id="JAUSUC010000002">
    <property type="protein sequence ID" value="MDQ0213922.1"/>
    <property type="molecule type" value="Genomic_DNA"/>
</dbReference>
<evidence type="ECO:0000313" key="3">
    <source>
        <dbReference type="EMBL" id="MDQ0213922.1"/>
    </source>
</evidence>
<organism evidence="3 4">
    <name type="scientific">Oikeobacillus pervagus</name>
    <dbReference type="NCBI Taxonomy" id="1325931"/>
    <lineage>
        <taxon>Bacteria</taxon>
        <taxon>Bacillati</taxon>
        <taxon>Bacillota</taxon>
        <taxon>Bacilli</taxon>
        <taxon>Bacillales</taxon>
        <taxon>Bacillaceae</taxon>
        <taxon>Oikeobacillus</taxon>
    </lineage>
</organism>
<evidence type="ECO:0000313" key="4">
    <source>
        <dbReference type="Proteomes" id="UP001237207"/>
    </source>
</evidence>
<keyword evidence="1" id="KW-0175">Coiled coil</keyword>
<name>A0AAJ1SZ50_9BACI</name>
<keyword evidence="4" id="KW-1185">Reference proteome</keyword>
<accession>A0AAJ1SZ50</accession>
<comment type="caution">
    <text evidence="3">The sequence shown here is derived from an EMBL/GenBank/DDBJ whole genome shotgun (WGS) entry which is preliminary data.</text>
</comment>
<gene>
    <name evidence="3" type="ORF">J2S13_000316</name>
</gene>
<feature type="compositionally biased region" description="Basic and acidic residues" evidence="2">
    <location>
        <begin position="40"/>
        <end position="53"/>
    </location>
</feature>
<evidence type="ECO:0000256" key="2">
    <source>
        <dbReference type="SAM" id="MobiDB-lite"/>
    </source>
</evidence>
<dbReference type="Proteomes" id="UP001237207">
    <property type="component" value="Unassembled WGS sequence"/>
</dbReference>
<dbReference type="AlphaFoldDB" id="A0AAJ1SZ50"/>
<protein>
    <submittedName>
        <fullName evidence="3">Uncharacterized membrane protein YraQ (UPF0718 family)</fullName>
    </submittedName>
</protein>
<feature type="coiled-coil region" evidence="1">
    <location>
        <begin position="66"/>
        <end position="107"/>
    </location>
</feature>
<dbReference type="RefSeq" id="WP_307255919.1">
    <property type="nucleotide sequence ID" value="NZ_JAUSUC010000002.1"/>
</dbReference>
<sequence length="140" mass="16286">MESIIIAIVLGLIGTVFNKMNKSDEDKQPKKPTPTPTRIPDQRSIGKFEREKVEEKSFTENETVLNSHYEKTKQQVEETILQLAKEEKQLERQIHLQKQKVNTFKEKRHPLMANEDELVKGIILSEILGPPRAKKKQIRD</sequence>
<feature type="region of interest" description="Disordered" evidence="2">
    <location>
        <begin position="21"/>
        <end position="53"/>
    </location>
</feature>
<reference evidence="3" key="1">
    <citation type="submission" date="2023-07" db="EMBL/GenBank/DDBJ databases">
        <title>Genomic Encyclopedia of Type Strains, Phase IV (KMG-IV): sequencing the most valuable type-strain genomes for metagenomic binning, comparative biology and taxonomic classification.</title>
        <authorList>
            <person name="Goeker M."/>
        </authorList>
    </citation>
    <scope>NUCLEOTIDE SEQUENCE</scope>
    <source>
        <strain evidence="3">DSM 23947</strain>
    </source>
</reference>
<evidence type="ECO:0000256" key="1">
    <source>
        <dbReference type="SAM" id="Coils"/>
    </source>
</evidence>
<proteinExistence type="predicted"/>